<feature type="domain" description="Integrase zinc-binding" evidence="1">
    <location>
        <begin position="68"/>
        <end position="113"/>
    </location>
</feature>
<comment type="caution">
    <text evidence="2">The sequence shown here is derived from an EMBL/GenBank/DDBJ whole genome shotgun (WGS) entry which is preliminary data.</text>
</comment>
<dbReference type="Pfam" id="PF17921">
    <property type="entry name" value="Integrase_H2C2"/>
    <property type="match status" value="1"/>
</dbReference>
<organism evidence="2 3">
    <name type="scientific">Eumeta variegata</name>
    <name type="common">Bagworm moth</name>
    <name type="synonym">Eumeta japonica</name>
    <dbReference type="NCBI Taxonomy" id="151549"/>
    <lineage>
        <taxon>Eukaryota</taxon>
        <taxon>Metazoa</taxon>
        <taxon>Ecdysozoa</taxon>
        <taxon>Arthropoda</taxon>
        <taxon>Hexapoda</taxon>
        <taxon>Insecta</taxon>
        <taxon>Pterygota</taxon>
        <taxon>Neoptera</taxon>
        <taxon>Endopterygota</taxon>
        <taxon>Lepidoptera</taxon>
        <taxon>Glossata</taxon>
        <taxon>Ditrysia</taxon>
        <taxon>Tineoidea</taxon>
        <taxon>Psychidae</taxon>
        <taxon>Oiketicinae</taxon>
        <taxon>Eumeta</taxon>
    </lineage>
</organism>
<name>A0A4C1ZXD8_EUMVA</name>
<dbReference type="EMBL" id="BGZK01002176">
    <property type="protein sequence ID" value="GBP91513.1"/>
    <property type="molecule type" value="Genomic_DNA"/>
</dbReference>
<proteinExistence type="predicted"/>
<reference evidence="2 3" key="1">
    <citation type="journal article" date="2019" name="Commun. Biol.">
        <title>The bagworm genome reveals a unique fibroin gene that provides high tensile strength.</title>
        <authorList>
            <person name="Kono N."/>
            <person name="Nakamura H."/>
            <person name="Ohtoshi R."/>
            <person name="Tomita M."/>
            <person name="Numata K."/>
            <person name="Arakawa K."/>
        </authorList>
    </citation>
    <scope>NUCLEOTIDE SEQUENCE [LARGE SCALE GENOMIC DNA]</scope>
</reference>
<gene>
    <name evidence="2" type="ORF">EVAR_66103_1</name>
</gene>
<evidence type="ECO:0000259" key="1">
    <source>
        <dbReference type="Pfam" id="PF17921"/>
    </source>
</evidence>
<dbReference type="Gene3D" id="1.10.340.70">
    <property type="match status" value="1"/>
</dbReference>
<evidence type="ECO:0000313" key="3">
    <source>
        <dbReference type="Proteomes" id="UP000299102"/>
    </source>
</evidence>
<dbReference type="InterPro" id="IPR041588">
    <property type="entry name" value="Integrase_H2C2"/>
</dbReference>
<evidence type="ECO:0000313" key="2">
    <source>
        <dbReference type="EMBL" id="GBP91513.1"/>
    </source>
</evidence>
<dbReference type="AlphaFoldDB" id="A0A4C1ZXD8"/>
<protein>
    <recommendedName>
        <fullName evidence="1">Integrase zinc-binding domain-containing protein</fullName>
    </recommendedName>
</protein>
<dbReference type="Proteomes" id="UP000299102">
    <property type="component" value="Unassembled WGS sequence"/>
</dbReference>
<accession>A0A4C1ZXD8</accession>
<dbReference type="OrthoDB" id="115435at2759"/>
<sequence length="121" mass="14046">MFHTSECAEHKLGNSVKENNEVNLVEEEIELAVYRISTEALVKKQMSGEFYRFAVEALGQRKEIMVLPRCILEEVLKEVYDEPWTGGYFGLTKTLGKIRERYFLNNAEKEVKIMLDNVVQV</sequence>
<keyword evidence="3" id="KW-1185">Reference proteome</keyword>